<proteinExistence type="predicted"/>
<dbReference type="InterPro" id="IPR018247">
    <property type="entry name" value="EF_Hand_1_Ca_BS"/>
</dbReference>
<dbReference type="SMART" id="SM00054">
    <property type="entry name" value="EFh"/>
    <property type="match status" value="2"/>
</dbReference>
<dbReference type="Proteomes" id="UP001227230">
    <property type="component" value="Chromosome 12"/>
</dbReference>
<name>A0ABY9CYH9_VITVI</name>
<dbReference type="PROSITE" id="PS50222">
    <property type="entry name" value="EF_HAND_2"/>
    <property type="match status" value="2"/>
</dbReference>
<dbReference type="Pfam" id="PF13499">
    <property type="entry name" value="EF-hand_7"/>
    <property type="match status" value="1"/>
</dbReference>
<dbReference type="PROSITE" id="PS00018">
    <property type="entry name" value="EF_HAND_1"/>
    <property type="match status" value="2"/>
</dbReference>
<dbReference type="InterPro" id="IPR002048">
    <property type="entry name" value="EF_hand_dom"/>
</dbReference>
<protein>
    <recommendedName>
        <fullName evidence="2">EF-hand domain-containing protein</fullName>
    </recommendedName>
</protein>
<sequence>MSTSPSVLSSKSTSPIYILFSSPKNFRRRVAIRRRASIMSVEILNGATIDGFVEDEEAFNSWVHDSFAALDEDQDGVLSYEEMLKELQCLRVFETEFGIDVKTDPDEVAGVYCFLFSQFDRDSNGVLDFEEFKTATKRMMLAVADGLGLLPLQMILEEGSFLKKAVEWESTKLVP</sequence>
<keyword evidence="1" id="KW-0106">Calcium</keyword>
<evidence type="ECO:0000313" key="4">
    <source>
        <dbReference type="Proteomes" id="UP001227230"/>
    </source>
</evidence>
<dbReference type="InterPro" id="IPR011992">
    <property type="entry name" value="EF-hand-dom_pair"/>
</dbReference>
<dbReference type="EMBL" id="CP126659">
    <property type="protein sequence ID" value="WJZ99290.1"/>
    <property type="molecule type" value="Genomic_DNA"/>
</dbReference>
<accession>A0ABY9CYH9</accession>
<organism evidence="3 4">
    <name type="scientific">Vitis vinifera</name>
    <name type="common">Grape</name>
    <dbReference type="NCBI Taxonomy" id="29760"/>
    <lineage>
        <taxon>Eukaryota</taxon>
        <taxon>Viridiplantae</taxon>
        <taxon>Streptophyta</taxon>
        <taxon>Embryophyta</taxon>
        <taxon>Tracheophyta</taxon>
        <taxon>Spermatophyta</taxon>
        <taxon>Magnoliopsida</taxon>
        <taxon>eudicotyledons</taxon>
        <taxon>Gunneridae</taxon>
        <taxon>Pentapetalae</taxon>
        <taxon>rosids</taxon>
        <taxon>Vitales</taxon>
        <taxon>Vitaceae</taxon>
        <taxon>Viteae</taxon>
        <taxon>Vitis</taxon>
    </lineage>
</organism>
<feature type="domain" description="EF-hand" evidence="2">
    <location>
        <begin position="107"/>
        <end position="142"/>
    </location>
</feature>
<dbReference type="SUPFAM" id="SSF47473">
    <property type="entry name" value="EF-hand"/>
    <property type="match status" value="1"/>
</dbReference>
<gene>
    <name evidence="3" type="ORF">VitviT2T_017746</name>
</gene>
<evidence type="ECO:0000259" key="2">
    <source>
        <dbReference type="PROSITE" id="PS50222"/>
    </source>
</evidence>
<dbReference type="Gene3D" id="1.10.238.10">
    <property type="entry name" value="EF-hand"/>
    <property type="match status" value="1"/>
</dbReference>
<reference evidence="3 4" key="1">
    <citation type="journal article" date="2023" name="Hortic Res">
        <title>The complete reference genome for grapevine (Vitis vinifera L.) genetics and breeding.</title>
        <authorList>
            <person name="Shi X."/>
            <person name="Cao S."/>
            <person name="Wang X."/>
            <person name="Huang S."/>
            <person name="Wang Y."/>
            <person name="Liu Z."/>
            <person name="Liu W."/>
            <person name="Leng X."/>
            <person name="Peng Y."/>
            <person name="Wang N."/>
            <person name="Wang Y."/>
            <person name="Ma Z."/>
            <person name="Xu X."/>
            <person name="Zhang F."/>
            <person name="Xue H."/>
            <person name="Zhong H."/>
            <person name="Wang Y."/>
            <person name="Zhang K."/>
            <person name="Velt A."/>
            <person name="Avia K."/>
            <person name="Holtgrawe D."/>
            <person name="Grimplet J."/>
            <person name="Matus J.T."/>
            <person name="Ware D."/>
            <person name="Wu X."/>
            <person name="Wang H."/>
            <person name="Liu C."/>
            <person name="Fang Y."/>
            <person name="Rustenholz C."/>
            <person name="Cheng Z."/>
            <person name="Xiao H."/>
            <person name="Zhou Y."/>
        </authorList>
    </citation>
    <scope>NUCLEOTIDE SEQUENCE [LARGE SCALE GENOMIC DNA]</scope>
    <source>
        <strain evidence="4">cv. Pinot noir / PN40024</strain>
        <tissue evidence="3">Leaf</tissue>
    </source>
</reference>
<dbReference type="PANTHER" id="PTHR34574">
    <property type="entry name" value="CALCIUM-BINDING EF-HAND FAMILY PROTEIN-RELATED"/>
    <property type="match status" value="1"/>
</dbReference>
<keyword evidence="4" id="KW-1185">Reference proteome</keyword>
<evidence type="ECO:0000313" key="3">
    <source>
        <dbReference type="EMBL" id="WJZ99290.1"/>
    </source>
</evidence>
<dbReference type="PANTHER" id="PTHR34574:SF10">
    <property type="entry name" value="OS09G0482800 PROTEIN"/>
    <property type="match status" value="1"/>
</dbReference>
<feature type="domain" description="EF-hand" evidence="2">
    <location>
        <begin position="58"/>
        <end position="93"/>
    </location>
</feature>
<evidence type="ECO:0000256" key="1">
    <source>
        <dbReference type="ARBA" id="ARBA00022837"/>
    </source>
</evidence>